<keyword evidence="2" id="KW-1185">Reference proteome</keyword>
<reference evidence="1 2" key="1">
    <citation type="submission" date="2016-10" db="EMBL/GenBank/DDBJ databases">
        <title>Rodentibacter gen. nov. and new species.</title>
        <authorList>
            <person name="Christensen H."/>
        </authorList>
    </citation>
    <scope>NUCLEOTIDE SEQUENCE [LARGE SCALE GENOMIC DNA]</scope>
    <source>
        <strain evidence="1 2">1996246016</strain>
    </source>
</reference>
<gene>
    <name evidence="1" type="ORF">BKK55_01320</name>
</gene>
<evidence type="ECO:0000313" key="2">
    <source>
        <dbReference type="Proteomes" id="UP000188541"/>
    </source>
</evidence>
<dbReference type="EMBL" id="MLHO01000009">
    <property type="protein sequence ID" value="OOF58856.1"/>
    <property type="molecule type" value="Genomic_DNA"/>
</dbReference>
<evidence type="ECO:0000313" key="1">
    <source>
        <dbReference type="EMBL" id="OOF58856.1"/>
    </source>
</evidence>
<sequence length="74" mass="8679">MNYYNGIKVKLGDRVTLSKSLGTVVAIISENKYLEGYDSFEYLHKGVLINFNNYGLIYYDDEIEEDVEFIQRQE</sequence>
<protein>
    <submittedName>
        <fullName evidence="1">Uncharacterized protein</fullName>
    </submittedName>
</protein>
<name>A0A1V3JPW2_9PAST</name>
<accession>A0A1V3JPW2</accession>
<comment type="caution">
    <text evidence="1">The sequence shown here is derived from an EMBL/GenBank/DDBJ whole genome shotgun (WGS) entry which is preliminary data.</text>
</comment>
<dbReference type="Proteomes" id="UP000188541">
    <property type="component" value="Unassembled WGS sequence"/>
</dbReference>
<dbReference type="AlphaFoldDB" id="A0A1V3JPW2"/>
<dbReference type="STRING" id="1908266.BKK55_01320"/>
<dbReference type="RefSeq" id="WP_077550255.1">
    <property type="nucleotide sequence ID" value="NZ_MLHO01000009.1"/>
</dbReference>
<organism evidence="1 2">
    <name type="scientific">Rodentibacter genomosp. 2</name>
    <dbReference type="NCBI Taxonomy" id="1908266"/>
    <lineage>
        <taxon>Bacteria</taxon>
        <taxon>Pseudomonadati</taxon>
        <taxon>Pseudomonadota</taxon>
        <taxon>Gammaproteobacteria</taxon>
        <taxon>Pasteurellales</taxon>
        <taxon>Pasteurellaceae</taxon>
        <taxon>Rodentibacter</taxon>
    </lineage>
</organism>
<proteinExistence type="predicted"/>